<evidence type="ECO:0000313" key="3">
    <source>
        <dbReference type="Proteomes" id="UP000321301"/>
    </source>
</evidence>
<name>A0A512CCQ6_9BACT</name>
<sequence length="475" mass="53527">MISLLLFVIVVVYVLLLVFITVEKIIFKGDWHFILFFMVLYLPFYTSILSIVYQATGSELVVAFFQYIKELLLFLALLGFVFYNRNIWDYPIRLNLVDKLFLSFTALAILYVFLPLGEASLLSKLLYLKGTLLIPLFYFLGRNTKMNQKAITRLFSLIMFVAIAAFCLNVVEKAIGVHFQQFSGYALFNFAVNGIDPSGNYGLSWTFETQTSGMRLASFFSDPLELASSCLLAFSTGLIWYLSKERGQSWMYLIVMAASFGSLMMTASRAAFGAFFVMLLFIAVVFRLYKLLGLGALLFISFGAYVILFASDEFYYFIYDTITFQNASSLGHLVEWFLALDSIIANPEGIGLAMSGNTGSVEDEFRVGGENQFLIYGVQLGVLGMFLYIAILGFGIYKSLLVFRKTEDSNTARIAFVTAATKFGLLLPLFTANAELYAYVSLITWWMMGYTLTAYNRLYSTLNFTTTSNLSQPSV</sequence>
<feature type="transmembrane region" description="Helical" evidence="1">
    <location>
        <begin position="224"/>
        <end position="242"/>
    </location>
</feature>
<feature type="transmembrane region" description="Helical" evidence="1">
    <location>
        <begin position="412"/>
        <end position="430"/>
    </location>
</feature>
<keyword evidence="1" id="KW-0472">Membrane</keyword>
<feature type="transmembrane region" description="Helical" evidence="1">
    <location>
        <begin position="152"/>
        <end position="171"/>
    </location>
</feature>
<evidence type="ECO:0008006" key="4">
    <source>
        <dbReference type="Google" id="ProtNLM"/>
    </source>
</evidence>
<reference evidence="2 3" key="1">
    <citation type="submission" date="2019-07" db="EMBL/GenBank/DDBJ databases">
        <title>Whole genome shotgun sequence of Cyclobacterium qasimii NBRC 106168.</title>
        <authorList>
            <person name="Hosoyama A."/>
            <person name="Uohara A."/>
            <person name="Ohji S."/>
            <person name="Ichikawa N."/>
        </authorList>
    </citation>
    <scope>NUCLEOTIDE SEQUENCE [LARGE SCALE GENOMIC DNA]</scope>
    <source>
        <strain evidence="2 3">NBRC 106168</strain>
    </source>
</reference>
<feature type="transmembrane region" description="Helical" evidence="1">
    <location>
        <begin position="64"/>
        <end position="84"/>
    </location>
</feature>
<comment type="caution">
    <text evidence="2">The sequence shown here is derived from an EMBL/GenBank/DDBJ whole genome shotgun (WGS) entry which is preliminary data.</text>
</comment>
<feature type="transmembrane region" description="Helical" evidence="1">
    <location>
        <begin position="6"/>
        <end position="26"/>
    </location>
</feature>
<accession>A0A512CCQ6</accession>
<dbReference type="AlphaFoldDB" id="A0A512CCQ6"/>
<feature type="transmembrane region" description="Helical" evidence="1">
    <location>
        <begin position="436"/>
        <end position="455"/>
    </location>
</feature>
<feature type="transmembrane region" description="Helical" evidence="1">
    <location>
        <begin position="96"/>
        <end position="114"/>
    </location>
</feature>
<keyword evidence="1" id="KW-0812">Transmembrane</keyword>
<organism evidence="2 3">
    <name type="scientific">Cyclobacterium qasimii</name>
    <dbReference type="NCBI Taxonomy" id="1350429"/>
    <lineage>
        <taxon>Bacteria</taxon>
        <taxon>Pseudomonadati</taxon>
        <taxon>Bacteroidota</taxon>
        <taxon>Cytophagia</taxon>
        <taxon>Cytophagales</taxon>
        <taxon>Cyclobacteriaceae</taxon>
        <taxon>Cyclobacterium</taxon>
    </lineage>
</organism>
<dbReference type="RefSeq" id="WP_146947891.1">
    <property type="nucleotide sequence ID" value="NZ_BJYV01000010.1"/>
</dbReference>
<gene>
    <name evidence="2" type="ORF">CQA01_25250</name>
</gene>
<evidence type="ECO:0000256" key="1">
    <source>
        <dbReference type="SAM" id="Phobius"/>
    </source>
</evidence>
<proteinExistence type="predicted"/>
<protein>
    <recommendedName>
        <fullName evidence="4">O-antigen polymerase</fullName>
    </recommendedName>
</protein>
<keyword evidence="1" id="KW-1133">Transmembrane helix</keyword>
<feature type="transmembrane region" description="Helical" evidence="1">
    <location>
        <begin position="120"/>
        <end position="140"/>
    </location>
</feature>
<feature type="transmembrane region" description="Helical" evidence="1">
    <location>
        <begin position="373"/>
        <end position="400"/>
    </location>
</feature>
<keyword evidence="3" id="KW-1185">Reference proteome</keyword>
<feature type="transmembrane region" description="Helical" evidence="1">
    <location>
        <begin position="271"/>
        <end position="289"/>
    </location>
</feature>
<evidence type="ECO:0000313" key="2">
    <source>
        <dbReference type="EMBL" id="GEO21991.1"/>
    </source>
</evidence>
<dbReference type="Proteomes" id="UP000321301">
    <property type="component" value="Unassembled WGS sequence"/>
</dbReference>
<feature type="transmembrane region" description="Helical" evidence="1">
    <location>
        <begin position="249"/>
        <end position="265"/>
    </location>
</feature>
<dbReference type="EMBL" id="BJYV01000010">
    <property type="protein sequence ID" value="GEO21991.1"/>
    <property type="molecule type" value="Genomic_DNA"/>
</dbReference>
<feature type="transmembrane region" description="Helical" evidence="1">
    <location>
        <begin position="33"/>
        <end position="52"/>
    </location>
</feature>
<feature type="transmembrane region" description="Helical" evidence="1">
    <location>
        <begin position="296"/>
        <end position="318"/>
    </location>
</feature>